<organism evidence="1 2">
    <name type="scientific">Mycena pura</name>
    <dbReference type="NCBI Taxonomy" id="153505"/>
    <lineage>
        <taxon>Eukaryota</taxon>
        <taxon>Fungi</taxon>
        <taxon>Dikarya</taxon>
        <taxon>Basidiomycota</taxon>
        <taxon>Agaricomycotina</taxon>
        <taxon>Agaricomycetes</taxon>
        <taxon>Agaricomycetidae</taxon>
        <taxon>Agaricales</taxon>
        <taxon>Marasmiineae</taxon>
        <taxon>Mycenaceae</taxon>
        <taxon>Mycena</taxon>
    </lineage>
</organism>
<proteinExistence type="predicted"/>
<comment type="caution">
    <text evidence="1">The sequence shown here is derived from an EMBL/GenBank/DDBJ whole genome shotgun (WGS) entry which is preliminary data.</text>
</comment>
<reference evidence="1" key="1">
    <citation type="submission" date="2023-03" db="EMBL/GenBank/DDBJ databases">
        <title>Massive genome expansion in bonnet fungi (Mycena s.s.) driven by repeated elements and novel gene families across ecological guilds.</title>
        <authorList>
            <consortium name="Lawrence Berkeley National Laboratory"/>
            <person name="Harder C.B."/>
            <person name="Miyauchi S."/>
            <person name="Viragh M."/>
            <person name="Kuo A."/>
            <person name="Thoen E."/>
            <person name="Andreopoulos B."/>
            <person name="Lu D."/>
            <person name="Skrede I."/>
            <person name="Drula E."/>
            <person name="Henrissat B."/>
            <person name="Morin E."/>
            <person name="Kohler A."/>
            <person name="Barry K."/>
            <person name="LaButti K."/>
            <person name="Morin E."/>
            <person name="Salamov A."/>
            <person name="Lipzen A."/>
            <person name="Mereny Z."/>
            <person name="Hegedus B."/>
            <person name="Baldrian P."/>
            <person name="Stursova M."/>
            <person name="Weitz H."/>
            <person name="Taylor A."/>
            <person name="Grigoriev I.V."/>
            <person name="Nagy L.G."/>
            <person name="Martin F."/>
            <person name="Kauserud H."/>
        </authorList>
    </citation>
    <scope>NUCLEOTIDE SEQUENCE</scope>
    <source>
        <strain evidence="1">9144</strain>
    </source>
</reference>
<sequence>MPTRGHVVSTCRWQEQAAGGGWEHRELGSEGRVGPVGQSSGRWAQLASSGKAGQVGGGHSWREWAADNGRRVAGAADEAIRNEMGAQLKNIIGQLLSVQINNFKMSLSSVDSTGPSPNSPPSDEEYVDVLKASVAAAPDFPTDSHRETRHRSPSFASDLTKVVNRQEKTTCSENLKAAKCCGQWDFAAAVLLLHAAAISVAVSSRFNTLYCIEVGLNSRTSWTLLRHELQLHAAATKHMQTFCSSSLRQSAMANWHQSAANLRSAEAVLFMSAAGSHDRAAM</sequence>
<keyword evidence="2" id="KW-1185">Reference proteome</keyword>
<dbReference type="AlphaFoldDB" id="A0AAD6UY24"/>
<dbReference type="Proteomes" id="UP001219525">
    <property type="component" value="Unassembled WGS sequence"/>
</dbReference>
<evidence type="ECO:0000313" key="2">
    <source>
        <dbReference type="Proteomes" id="UP001219525"/>
    </source>
</evidence>
<protein>
    <submittedName>
        <fullName evidence="1">Uncharacterized protein</fullName>
    </submittedName>
</protein>
<accession>A0AAD6UY24</accession>
<name>A0AAD6UY24_9AGAR</name>
<dbReference type="EMBL" id="JARJCW010000097">
    <property type="protein sequence ID" value="KAJ7194552.1"/>
    <property type="molecule type" value="Genomic_DNA"/>
</dbReference>
<evidence type="ECO:0000313" key="1">
    <source>
        <dbReference type="EMBL" id="KAJ7194552.1"/>
    </source>
</evidence>
<gene>
    <name evidence="1" type="ORF">GGX14DRAFT_404594</name>
</gene>